<accession>A0ABS8XX14</accession>
<feature type="transmembrane region" description="Helical" evidence="1">
    <location>
        <begin position="122"/>
        <end position="142"/>
    </location>
</feature>
<reference evidence="2 3" key="1">
    <citation type="submission" date="2021-12" db="EMBL/GenBank/DDBJ databases">
        <title>Genome seq of P8.</title>
        <authorList>
            <person name="Seo T."/>
        </authorList>
    </citation>
    <scope>NUCLEOTIDE SEQUENCE [LARGE SCALE GENOMIC DNA]</scope>
    <source>
        <strain evidence="2 3">P8</strain>
    </source>
</reference>
<feature type="transmembrane region" description="Helical" evidence="1">
    <location>
        <begin position="69"/>
        <end position="90"/>
    </location>
</feature>
<name>A0ABS8XX14_9BURK</name>
<dbReference type="Proteomes" id="UP001200741">
    <property type="component" value="Unassembled WGS sequence"/>
</dbReference>
<feature type="transmembrane region" description="Helical" evidence="1">
    <location>
        <begin position="97"/>
        <end position="116"/>
    </location>
</feature>
<feature type="transmembrane region" description="Helical" evidence="1">
    <location>
        <begin position="20"/>
        <end position="49"/>
    </location>
</feature>
<keyword evidence="1" id="KW-0472">Membrane</keyword>
<gene>
    <name evidence="2" type="ORF">LXT13_22615</name>
</gene>
<keyword evidence="3" id="KW-1185">Reference proteome</keyword>
<keyword evidence="1" id="KW-1133">Transmembrane helix</keyword>
<comment type="caution">
    <text evidence="2">The sequence shown here is derived from an EMBL/GenBank/DDBJ whole genome shotgun (WGS) entry which is preliminary data.</text>
</comment>
<proteinExistence type="predicted"/>
<dbReference type="RefSeq" id="WP_233374567.1">
    <property type="nucleotide sequence ID" value="NZ_JAJTWU010000009.1"/>
</dbReference>
<protein>
    <submittedName>
        <fullName evidence="2">Uncharacterized protein</fullName>
    </submittedName>
</protein>
<sequence length="150" mass="16003">MNQIETPKNVQHRQRKRATWLGIVAGIIAKFGTSTLLVGVAVVGGRVWAASVDAPRSWTEHMEDVNSSSWFLLQSINVLSASLAGWVAAWFSPPRSLIAPGVLVALAILAAAFAQLPATRSPLLLAVWALGAPIGLAVGTALHRRHERQA</sequence>
<keyword evidence="1" id="KW-0812">Transmembrane</keyword>
<dbReference type="EMBL" id="JAJTWU010000009">
    <property type="protein sequence ID" value="MCE4557192.1"/>
    <property type="molecule type" value="Genomic_DNA"/>
</dbReference>
<evidence type="ECO:0000256" key="1">
    <source>
        <dbReference type="SAM" id="Phobius"/>
    </source>
</evidence>
<evidence type="ECO:0000313" key="3">
    <source>
        <dbReference type="Proteomes" id="UP001200741"/>
    </source>
</evidence>
<evidence type="ECO:0000313" key="2">
    <source>
        <dbReference type="EMBL" id="MCE4557192.1"/>
    </source>
</evidence>
<organism evidence="2 3">
    <name type="scientific">Pelomonas cellulosilytica</name>
    <dbReference type="NCBI Taxonomy" id="2906762"/>
    <lineage>
        <taxon>Bacteria</taxon>
        <taxon>Pseudomonadati</taxon>
        <taxon>Pseudomonadota</taxon>
        <taxon>Betaproteobacteria</taxon>
        <taxon>Burkholderiales</taxon>
        <taxon>Sphaerotilaceae</taxon>
        <taxon>Roseateles</taxon>
    </lineage>
</organism>